<keyword evidence="4" id="KW-1185">Reference proteome</keyword>
<feature type="region of interest" description="Disordered" evidence="1">
    <location>
        <begin position="1"/>
        <end position="27"/>
    </location>
</feature>
<sequence length="178" mass="20649">MGGGHNAAVLNSTNPSFNITTPVHPTEPEDWDSGKKIIVFGGIVTMFIALFILIYIFYTQRRRSKERKKLLAIARKEQLCRKRKKRKRHHRKRTKPLEVMKKTSSEEKHIMRHKQHQMKSENVQDLMETALPPTAISRTPEDKDLNDYIDANEIFEEGSFQTNATQKDTEQQSDGKLT</sequence>
<name>A0ABR1BKI2_NECAM</name>
<keyword evidence="2" id="KW-0472">Membrane</keyword>
<dbReference type="EMBL" id="JAVFWL010000001">
    <property type="protein sequence ID" value="KAK6726967.1"/>
    <property type="molecule type" value="Genomic_DNA"/>
</dbReference>
<gene>
    <name evidence="3" type="primary">Necator_chrI.g1079</name>
    <name evidence="3" type="ORF">RB195_004955</name>
</gene>
<feature type="compositionally biased region" description="Polar residues" evidence="1">
    <location>
        <begin position="9"/>
        <end position="23"/>
    </location>
</feature>
<evidence type="ECO:0000313" key="3">
    <source>
        <dbReference type="EMBL" id="KAK6726967.1"/>
    </source>
</evidence>
<dbReference type="Proteomes" id="UP001303046">
    <property type="component" value="Unassembled WGS sequence"/>
</dbReference>
<evidence type="ECO:0000313" key="4">
    <source>
        <dbReference type="Proteomes" id="UP001303046"/>
    </source>
</evidence>
<feature type="region of interest" description="Disordered" evidence="1">
    <location>
        <begin position="102"/>
        <end position="121"/>
    </location>
</feature>
<evidence type="ECO:0000256" key="2">
    <source>
        <dbReference type="SAM" id="Phobius"/>
    </source>
</evidence>
<evidence type="ECO:0000256" key="1">
    <source>
        <dbReference type="SAM" id="MobiDB-lite"/>
    </source>
</evidence>
<feature type="region of interest" description="Disordered" evidence="1">
    <location>
        <begin position="156"/>
        <end position="178"/>
    </location>
</feature>
<organism evidence="3 4">
    <name type="scientific">Necator americanus</name>
    <name type="common">Human hookworm</name>
    <dbReference type="NCBI Taxonomy" id="51031"/>
    <lineage>
        <taxon>Eukaryota</taxon>
        <taxon>Metazoa</taxon>
        <taxon>Ecdysozoa</taxon>
        <taxon>Nematoda</taxon>
        <taxon>Chromadorea</taxon>
        <taxon>Rhabditida</taxon>
        <taxon>Rhabditina</taxon>
        <taxon>Rhabditomorpha</taxon>
        <taxon>Strongyloidea</taxon>
        <taxon>Ancylostomatidae</taxon>
        <taxon>Bunostominae</taxon>
        <taxon>Necator</taxon>
    </lineage>
</organism>
<proteinExistence type="predicted"/>
<keyword evidence="2" id="KW-0812">Transmembrane</keyword>
<feature type="compositionally biased region" description="Polar residues" evidence="1">
    <location>
        <begin position="159"/>
        <end position="178"/>
    </location>
</feature>
<comment type="caution">
    <text evidence="3">The sequence shown here is derived from an EMBL/GenBank/DDBJ whole genome shotgun (WGS) entry which is preliminary data.</text>
</comment>
<protein>
    <submittedName>
        <fullName evidence="3">Uncharacterized protein</fullName>
    </submittedName>
</protein>
<keyword evidence="2" id="KW-1133">Transmembrane helix</keyword>
<feature type="transmembrane region" description="Helical" evidence="2">
    <location>
        <begin position="37"/>
        <end position="58"/>
    </location>
</feature>
<reference evidence="3 4" key="1">
    <citation type="submission" date="2023-08" db="EMBL/GenBank/DDBJ databases">
        <title>A Necator americanus chromosomal reference genome.</title>
        <authorList>
            <person name="Ilik V."/>
            <person name="Petrzelkova K.J."/>
            <person name="Pardy F."/>
            <person name="Fuh T."/>
            <person name="Niatou-Singa F.S."/>
            <person name="Gouil Q."/>
            <person name="Baker L."/>
            <person name="Ritchie M.E."/>
            <person name="Jex A.R."/>
            <person name="Gazzola D."/>
            <person name="Li H."/>
            <person name="Toshio Fujiwara R."/>
            <person name="Zhan B."/>
            <person name="Aroian R.V."/>
            <person name="Pafco B."/>
            <person name="Schwarz E.M."/>
        </authorList>
    </citation>
    <scope>NUCLEOTIDE SEQUENCE [LARGE SCALE GENOMIC DNA]</scope>
    <source>
        <strain evidence="3 4">Aroian</strain>
        <tissue evidence="3">Whole animal</tissue>
    </source>
</reference>
<accession>A0ABR1BKI2</accession>